<reference evidence="1 2" key="2">
    <citation type="submission" date="2017-04" db="EMBL/GenBank/DDBJ databases">
        <title>CpG methylation of centromeres and impact of large insertions on vertebrate speciation.</title>
        <authorList>
            <person name="Ichikawa K."/>
            <person name="Yoshimura J."/>
            <person name="Morishita S."/>
        </authorList>
    </citation>
    <scope>NUCLEOTIDE SEQUENCE</scope>
    <source>
        <strain evidence="1 2">HSOK</strain>
    </source>
</reference>
<reference evidence="1" key="4">
    <citation type="submission" date="2025-09" db="UniProtKB">
        <authorList>
            <consortium name="Ensembl"/>
        </authorList>
    </citation>
    <scope>IDENTIFICATION</scope>
    <source>
        <strain evidence="1">HSOK</strain>
    </source>
</reference>
<dbReference type="Proteomes" id="UP000265200">
    <property type="component" value="Chromosome 12"/>
</dbReference>
<sequence length="48" mass="5387">MQHRLCSYPFERVYIVTWNVGSAVPPDDITPMFGPNVSDGNIDMFVIG</sequence>
<dbReference type="AlphaFoldDB" id="A0A3P9ISL2"/>
<proteinExistence type="predicted"/>
<organism evidence="1 2">
    <name type="scientific">Oryzias latipes</name>
    <name type="common">Japanese rice fish</name>
    <name type="synonym">Japanese killifish</name>
    <dbReference type="NCBI Taxonomy" id="8090"/>
    <lineage>
        <taxon>Eukaryota</taxon>
        <taxon>Metazoa</taxon>
        <taxon>Chordata</taxon>
        <taxon>Craniata</taxon>
        <taxon>Vertebrata</taxon>
        <taxon>Euteleostomi</taxon>
        <taxon>Actinopterygii</taxon>
        <taxon>Neopterygii</taxon>
        <taxon>Teleostei</taxon>
        <taxon>Neoteleostei</taxon>
        <taxon>Acanthomorphata</taxon>
        <taxon>Ovalentaria</taxon>
        <taxon>Atherinomorphae</taxon>
        <taxon>Beloniformes</taxon>
        <taxon>Adrianichthyidae</taxon>
        <taxon>Oryziinae</taxon>
        <taxon>Oryzias</taxon>
    </lineage>
</organism>
<evidence type="ECO:0000313" key="1">
    <source>
        <dbReference type="Ensembl" id="ENSORLP00015023065.1"/>
    </source>
</evidence>
<reference key="1">
    <citation type="journal article" date="2007" name="Nature">
        <title>The medaka draft genome and insights into vertebrate genome evolution.</title>
        <authorList>
            <person name="Kasahara M."/>
            <person name="Naruse K."/>
            <person name="Sasaki S."/>
            <person name="Nakatani Y."/>
            <person name="Qu W."/>
            <person name="Ahsan B."/>
            <person name="Yamada T."/>
            <person name="Nagayasu Y."/>
            <person name="Doi K."/>
            <person name="Kasai Y."/>
            <person name="Jindo T."/>
            <person name="Kobayashi D."/>
            <person name="Shimada A."/>
            <person name="Toyoda A."/>
            <person name="Kuroki Y."/>
            <person name="Fujiyama A."/>
            <person name="Sasaki T."/>
            <person name="Shimizu A."/>
            <person name="Asakawa S."/>
            <person name="Shimizu N."/>
            <person name="Hashimoto S."/>
            <person name="Yang J."/>
            <person name="Lee Y."/>
            <person name="Matsushima K."/>
            <person name="Sugano S."/>
            <person name="Sakaizumi M."/>
            <person name="Narita T."/>
            <person name="Ohishi K."/>
            <person name="Haga S."/>
            <person name="Ohta F."/>
            <person name="Nomoto H."/>
            <person name="Nogata K."/>
            <person name="Morishita T."/>
            <person name="Endo T."/>
            <person name="Shin-I T."/>
            <person name="Takeda H."/>
            <person name="Morishita S."/>
            <person name="Kohara Y."/>
        </authorList>
    </citation>
    <scope>NUCLEOTIDE SEQUENCE [LARGE SCALE GENOMIC DNA]</scope>
    <source>
        <strain>Hd-rR</strain>
    </source>
</reference>
<accession>A0A3P9ISL2</accession>
<name>A0A3P9ISL2_ORYLA</name>
<reference evidence="1" key="3">
    <citation type="submission" date="2025-08" db="UniProtKB">
        <authorList>
            <consortium name="Ensembl"/>
        </authorList>
    </citation>
    <scope>IDENTIFICATION</scope>
    <source>
        <strain evidence="1">HSOK</strain>
    </source>
</reference>
<evidence type="ECO:0000313" key="2">
    <source>
        <dbReference type="Proteomes" id="UP000265200"/>
    </source>
</evidence>
<protein>
    <submittedName>
        <fullName evidence="1">Uncharacterized protein</fullName>
    </submittedName>
</protein>
<dbReference type="Ensembl" id="ENSORLT00015011427.1">
    <property type="protein sequence ID" value="ENSORLP00015023065.1"/>
    <property type="gene ID" value="ENSORLG00015002795.1"/>
</dbReference>